<evidence type="ECO:0008006" key="3">
    <source>
        <dbReference type="Google" id="ProtNLM"/>
    </source>
</evidence>
<organism evidence="1 2">
    <name type="scientific">Ancylobacter polymorphus</name>
    <dbReference type="NCBI Taxonomy" id="223390"/>
    <lineage>
        <taxon>Bacteria</taxon>
        <taxon>Pseudomonadati</taxon>
        <taxon>Pseudomonadota</taxon>
        <taxon>Alphaproteobacteria</taxon>
        <taxon>Hyphomicrobiales</taxon>
        <taxon>Xanthobacteraceae</taxon>
        <taxon>Ancylobacter</taxon>
    </lineage>
</organism>
<evidence type="ECO:0000313" key="1">
    <source>
        <dbReference type="EMBL" id="MDQ0305338.1"/>
    </source>
</evidence>
<comment type="caution">
    <text evidence="1">The sequence shown here is derived from an EMBL/GenBank/DDBJ whole genome shotgun (WGS) entry which is preliminary data.</text>
</comment>
<reference evidence="1 2" key="1">
    <citation type="submission" date="2023-07" db="EMBL/GenBank/DDBJ databases">
        <title>Genomic Encyclopedia of Type Strains, Phase IV (KMG-IV): sequencing the most valuable type-strain genomes for metagenomic binning, comparative biology and taxonomic classification.</title>
        <authorList>
            <person name="Goeker M."/>
        </authorList>
    </citation>
    <scope>NUCLEOTIDE SEQUENCE [LARGE SCALE GENOMIC DNA]</scope>
    <source>
        <strain evidence="1 2">DSM 2457</strain>
    </source>
</reference>
<proteinExistence type="predicted"/>
<gene>
    <name evidence="1" type="ORF">J2S75_004390</name>
</gene>
<keyword evidence="2" id="KW-1185">Reference proteome</keyword>
<name>A0ABU0BHL8_9HYPH</name>
<dbReference type="RefSeq" id="WP_307023293.1">
    <property type="nucleotide sequence ID" value="NZ_JAUSUI010000013.1"/>
</dbReference>
<evidence type="ECO:0000313" key="2">
    <source>
        <dbReference type="Proteomes" id="UP001224682"/>
    </source>
</evidence>
<protein>
    <recommendedName>
        <fullName evidence="3">Flagellar motor switch protein FliG</fullName>
    </recommendedName>
</protein>
<dbReference type="EMBL" id="JAUSUI010000013">
    <property type="protein sequence ID" value="MDQ0305338.1"/>
    <property type="molecule type" value="Genomic_DNA"/>
</dbReference>
<accession>A0ABU0BHL8</accession>
<sequence length="87" mass="9719">MAERQDLRPYVVALIAMQVRTMSEIAAMASTPEKARSLMFHFEAKTIEDIGKVMLSLAPDDPAETMERLRAEAAEIVSSLFASTQFR</sequence>
<dbReference type="Proteomes" id="UP001224682">
    <property type="component" value="Unassembled WGS sequence"/>
</dbReference>